<organism evidence="4 5">
    <name type="scientific">Saponaria officinalis</name>
    <name type="common">Common soapwort</name>
    <name type="synonym">Lychnis saponaria</name>
    <dbReference type="NCBI Taxonomy" id="3572"/>
    <lineage>
        <taxon>Eukaryota</taxon>
        <taxon>Viridiplantae</taxon>
        <taxon>Streptophyta</taxon>
        <taxon>Embryophyta</taxon>
        <taxon>Tracheophyta</taxon>
        <taxon>Spermatophyta</taxon>
        <taxon>Magnoliopsida</taxon>
        <taxon>eudicotyledons</taxon>
        <taxon>Gunneridae</taxon>
        <taxon>Pentapetalae</taxon>
        <taxon>Caryophyllales</taxon>
        <taxon>Caryophyllaceae</taxon>
        <taxon>Caryophylleae</taxon>
        <taxon>Saponaria</taxon>
    </lineage>
</organism>
<comment type="caution">
    <text evidence="4">The sequence shown here is derived from an EMBL/GenBank/DDBJ whole genome shotgun (WGS) entry which is preliminary data.</text>
</comment>
<dbReference type="InterPro" id="IPR008480">
    <property type="entry name" value="DUF761_pln"/>
</dbReference>
<dbReference type="Pfam" id="PF14364">
    <property type="entry name" value="DUF4408"/>
    <property type="match status" value="1"/>
</dbReference>
<gene>
    <name evidence="4" type="ORF">RND81_03G142800</name>
</gene>
<dbReference type="Pfam" id="PF05553">
    <property type="entry name" value="DUF761"/>
    <property type="match status" value="1"/>
</dbReference>
<feature type="domain" description="DUF4408" evidence="3">
    <location>
        <begin position="11"/>
        <end position="42"/>
    </location>
</feature>
<protein>
    <recommendedName>
        <fullName evidence="3">DUF4408 domain-containing protein</fullName>
    </recommendedName>
</protein>
<reference evidence="4" key="1">
    <citation type="submission" date="2024-03" db="EMBL/GenBank/DDBJ databases">
        <title>WGS assembly of Saponaria officinalis var. Norfolk2.</title>
        <authorList>
            <person name="Jenkins J."/>
            <person name="Shu S."/>
            <person name="Grimwood J."/>
            <person name="Barry K."/>
            <person name="Goodstein D."/>
            <person name="Schmutz J."/>
            <person name="Leebens-Mack J."/>
            <person name="Osbourn A."/>
        </authorList>
    </citation>
    <scope>NUCLEOTIDE SEQUENCE [LARGE SCALE GENOMIC DNA]</scope>
    <source>
        <strain evidence="4">JIC</strain>
    </source>
</reference>
<evidence type="ECO:0000256" key="2">
    <source>
        <dbReference type="SAM" id="Phobius"/>
    </source>
</evidence>
<feature type="region of interest" description="Disordered" evidence="1">
    <location>
        <begin position="47"/>
        <end position="76"/>
    </location>
</feature>
<accession>A0AAW1M903</accession>
<evidence type="ECO:0000313" key="4">
    <source>
        <dbReference type="EMBL" id="KAK9742004.1"/>
    </source>
</evidence>
<dbReference type="PANTHER" id="PTHR33098">
    <property type="entry name" value="COTTON FIBER (DUF761)"/>
    <property type="match status" value="1"/>
</dbReference>
<keyword evidence="5" id="KW-1185">Reference proteome</keyword>
<evidence type="ECO:0000313" key="5">
    <source>
        <dbReference type="Proteomes" id="UP001443914"/>
    </source>
</evidence>
<dbReference type="PANTHER" id="PTHR33098:SF53">
    <property type="entry name" value="OS05G0540900 PROTEIN"/>
    <property type="match status" value="1"/>
</dbReference>
<keyword evidence="2" id="KW-0812">Transmembrane</keyword>
<name>A0AAW1M903_SAPOF</name>
<keyword evidence="2" id="KW-1133">Transmembrane helix</keyword>
<feature type="transmembrane region" description="Helical" evidence="2">
    <location>
        <begin position="20"/>
        <end position="38"/>
    </location>
</feature>
<evidence type="ECO:0000256" key="1">
    <source>
        <dbReference type="SAM" id="MobiDB-lite"/>
    </source>
</evidence>
<sequence>MFDDAISMLSIIWSSLNSWFTPTFLFLFLNLMIGTIFITSSFSSSPKNPHPTDSAALHHHHPPQQQPQQPPSHLNRAPSLLHRLKSINFYSYSSQGPSQQNLSSTSDPFPEGTPELGLQEKVPARVQTQTRAQVYTQARAVPELRLGKASAQVQNWAAQVPIIEEDIPDDEGPTLDEIYNRIKGTTTHQHNRHNSDTIPANGDIPMKLPAKMKKSASEKSAFNHFETDMTDENANITAAALEEMEMISAAMATTACGGTEVDAMADDFINRFKKELQLQRNESILRYKDMIIRGGEK</sequence>
<dbReference type="AlphaFoldDB" id="A0AAW1M903"/>
<dbReference type="InterPro" id="IPR025520">
    <property type="entry name" value="DUF4408"/>
</dbReference>
<feature type="region of interest" description="Disordered" evidence="1">
    <location>
        <begin position="94"/>
        <end position="121"/>
    </location>
</feature>
<feature type="compositionally biased region" description="Polar residues" evidence="1">
    <location>
        <begin position="94"/>
        <end position="107"/>
    </location>
</feature>
<proteinExistence type="predicted"/>
<dbReference type="EMBL" id="JBDFQZ010000003">
    <property type="protein sequence ID" value="KAK9742004.1"/>
    <property type="molecule type" value="Genomic_DNA"/>
</dbReference>
<dbReference type="Proteomes" id="UP001443914">
    <property type="component" value="Unassembled WGS sequence"/>
</dbReference>
<evidence type="ECO:0000259" key="3">
    <source>
        <dbReference type="Pfam" id="PF14364"/>
    </source>
</evidence>
<keyword evidence="2" id="KW-0472">Membrane</keyword>